<dbReference type="PANTHER" id="PTHR21228">
    <property type="entry name" value="FAST LEU-RICH DOMAIN-CONTAINING"/>
    <property type="match status" value="1"/>
</dbReference>
<name>A0A061QTK9_9CHLO</name>
<dbReference type="GO" id="GO:0004497">
    <property type="term" value="F:monooxygenase activity"/>
    <property type="evidence" value="ECO:0007669"/>
    <property type="project" value="UniProtKB-KW"/>
</dbReference>
<dbReference type="EMBL" id="GBEZ01025296">
    <property type="protein sequence ID" value="JAC61775.1"/>
    <property type="molecule type" value="Transcribed_RNA"/>
</dbReference>
<dbReference type="AlphaFoldDB" id="A0A061QTK9"/>
<accession>A0A061QTK9</accession>
<dbReference type="PANTHER" id="PTHR21228:SF40">
    <property type="entry name" value="LD45607P"/>
    <property type="match status" value="1"/>
</dbReference>
<proteinExistence type="predicted"/>
<gene>
    <name evidence="2" type="ORF">TSPGSL018_25249</name>
</gene>
<feature type="domain" description="RNA-editing substrate-binding complex 6 protein" evidence="1">
    <location>
        <begin position="451"/>
        <end position="656"/>
    </location>
</feature>
<dbReference type="GO" id="GO:0044528">
    <property type="term" value="P:regulation of mitochondrial mRNA stability"/>
    <property type="evidence" value="ECO:0007669"/>
    <property type="project" value="TreeGrafter"/>
</dbReference>
<dbReference type="InterPro" id="IPR050870">
    <property type="entry name" value="FAST_kinase"/>
</dbReference>
<protein>
    <submittedName>
        <fullName evidence="2">Kynurenine 3-monooxygenase and related flavoprotein monooxygenases</fullName>
    </submittedName>
</protein>
<sequence length="748" mass="80900">MRLLKNAHSPQRLANVILGGIQNGSADDIAISFACNRLYKLLNSSGRKLRDSPAGVKGAVRHLQEHIKRDMSSFRARSLSTTVYSLAKLEAFDLELFSALANRVSVQPAGLNPQEISLMLWAFAKSGFELPVIFHALGRQVVNKAEFFKPQELSMAVWAHARAGIKSRTLLMTVEHETAEKIAYFKPQELANVLWGLAKLSFSAPELFGAAEGVLLASAGCLNPADVAMATWAFAATGTGSPRLFSALAKRAASLAGELSPSEAGTVLWACARAGVQPEPHLATLESAMDGRGAQPLTPRALATALWVQGSTGRRSRRTSVYLSRAAAQSDALGTKDLSMVLNACAKLGVRRKQILETLSARCIELLERFEPAELANVLWAYASLKAFPRGLFLEAVPATAEAVPHMEPQSLAMTAWAFGRYVKHNRKEGSTDLSPVFSALGAAAVEGASDMSMQGLVMTAEGFAKNRCNYPELFAAIELQVVQRPARQLTLQGQIRLLSSFALVGDQGVVIFKCLAPRLAAQVADMTPKTMANALYAFASAGQFSREFFAAAEKRALTLLPAFRAVDASTVLWAFASQNYANPDCFRAFVPTLKALARRLTSQDIARVSWAYSRVDIGAETQEVYLLLAGAASSLKRPMPLRRLTQVVRAYASVSLDCSDTPHPLEALHRAAISSAEKASPGTAANVPYVKDIVCLYSEVLPDGPVKDSVLLAYAKHVKHSCFARNLSQQDAEKVSMIYERLESNKD</sequence>
<feature type="non-terminal residue" evidence="2">
    <location>
        <position position="748"/>
    </location>
</feature>
<evidence type="ECO:0000313" key="2">
    <source>
        <dbReference type="EMBL" id="JAC61775.1"/>
    </source>
</evidence>
<organism evidence="2">
    <name type="scientific">Tetraselmis sp. GSL018</name>
    <dbReference type="NCBI Taxonomy" id="582737"/>
    <lineage>
        <taxon>Eukaryota</taxon>
        <taxon>Viridiplantae</taxon>
        <taxon>Chlorophyta</taxon>
        <taxon>core chlorophytes</taxon>
        <taxon>Chlorodendrophyceae</taxon>
        <taxon>Chlorodendrales</taxon>
        <taxon>Chlorodendraceae</taxon>
        <taxon>Tetraselmis</taxon>
    </lineage>
</organism>
<reference evidence="2" key="1">
    <citation type="submission" date="2014-05" db="EMBL/GenBank/DDBJ databases">
        <title>The transcriptome of the halophilic microalga Tetraselmis sp. GSL018 isolated from the Great Salt Lake, Utah.</title>
        <authorList>
            <person name="Jinkerson R.E."/>
            <person name="D'Adamo S."/>
            <person name="Posewitz M.C."/>
        </authorList>
    </citation>
    <scope>NUCLEOTIDE SEQUENCE</scope>
    <source>
        <strain evidence="2">GSL018</strain>
    </source>
</reference>
<dbReference type="GO" id="GO:0000963">
    <property type="term" value="P:mitochondrial RNA processing"/>
    <property type="evidence" value="ECO:0007669"/>
    <property type="project" value="TreeGrafter"/>
</dbReference>
<dbReference type="GO" id="GO:0005759">
    <property type="term" value="C:mitochondrial matrix"/>
    <property type="evidence" value="ECO:0007669"/>
    <property type="project" value="TreeGrafter"/>
</dbReference>
<feature type="domain" description="RNA-editing substrate-binding complex 6 protein" evidence="1">
    <location>
        <begin position="60"/>
        <end position="386"/>
    </location>
</feature>
<keyword evidence="2" id="KW-0503">Monooxygenase</keyword>
<dbReference type="GO" id="GO:0003723">
    <property type="term" value="F:RNA binding"/>
    <property type="evidence" value="ECO:0007669"/>
    <property type="project" value="TreeGrafter"/>
</dbReference>
<dbReference type="Pfam" id="PF26188">
    <property type="entry name" value="RESC6"/>
    <property type="match status" value="2"/>
</dbReference>
<evidence type="ECO:0000259" key="1">
    <source>
        <dbReference type="Pfam" id="PF26188"/>
    </source>
</evidence>
<dbReference type="GO" id="GO:0035770">
    <property type="term" value="C:ribonucleoprotein granule"/>
    <property type="evidence" value="ECO:0007669"/>
    <property type="project" value="TreeGrafter"/>
</dbReference>
<dbReference type="InterPro" id="IPR058917">
    <property type="entry name" value="RESC6_dom"/>
</dbReference>
<keyword evidence="2" id="KW-0560">Oxidoreductase</keyword>